<dbReference type="EMBL" id="CM035431">
    <property type="protein sequence ID" value="KAH7297523.1"/>
    <property type="molecule type" value="Genomic_DNA"/>
</dbReference>
<gene>
    <name evidence="2" type="ORF">KP509_26G072700</name>
</gene>
<keyword evidence="3" id="KW-1185">Reference proteome</keyword>
<feature type="transmembrane region" description="Helical" evidence="1">
    <location>
        <begin position="12"/>
        <end position="32"/>
    </location>
</feature>
<name>A0A8T2RPZ8_CERRI</name>
<evidence type="ECO:0000256" key="1">
    <source>
        <dbReference type="SAM" id="Phobius"/>
    </source>
</evidence>
<keyword evidence="1" id="KW-1133">Transmembrane helix</keyword>
<accession>A0A8T2RPZ8</accession>
<evidence type="ECO:0000313" key="2">
    <source>
        <dbReference type="EMBL" id="KAH7297523.1"/>
    </source>
</evidence>
<protein>
    <submittedName>
        <fullName evidence="2">Uncharacterized protein</fullName>
    </submittedName>
</protein>
<proteinExistence type="predicted"/>
<evidence type="ECO:0000313" key="3">
    <source>
        <dbReference type="Proteomes" id="UP000825935"/>
    </source>
</evidence>
<sequence length="123" mass="14616">MGGLMYICTDICMHMSMYAMCIHLYACTYIFMKYIHKYVCMFILSYMVHMYVFMLACMCKTCSLRHDEEYLLHVAILFGILDPAISSTFTGSYLTQNVFRWYKHQMRRTVELFKVLVSSHCMT</sequence>
<keyword evidence="1" id="KW-0472">Membrane</keyword>
<feature type="transmembrane region" description="Helical" evidence="1">
    <location>
        <begin position="38"/>
        <end position="58"/>
    </location>
</feature>
<organism evidence="2 3">
    <name type="scientific">Ceratopteris richardii</name>
    <name type="common">Triangle waterfern</name>
    <dbReference type="NCBI Taxonomy" id="49495"/>
    <lineage>
        <taxon>Eukaryota</taxon>
        <taxon>Viridiplantae</taxon>
        <taxon>Streptophyta</taxon>
        <taxon>Embryophyta</taxon>
        <taxon>Tracheophyta</taxon>
        <taxon>Polypodiopsida</taxon>
        <taxon>Polypodiidae</taxon>
        <taxon>Polypodiales</taxon>
        <taxon>Pteridineae</taxon>
        <taxon>Pteridaceae</taxon>
        <taxon>Parkerioideae</taxon>
        <taxon>Ceratopteris</taxon>
    </lineage>
</organism>
<dbReference type="AlphaFoldDB" id="A0A8T2RPZ8"/>
<reference evidence="2" key="1">
    <citation type="submission" date="2021-08" db="EMBL/GenBank/DDBJ databases">
        <title>WGS assembly of Ceratopteris richardii.</title>
        <authorList>
            <person name="Marchant D.B."/>
            <person name="Chen G."/>
            <person name="Jenkins J."/>
            <person name="Shu S."/>
            <person name="Leebens-Mack J."/>
            <person name="Grimwood J."/>
            <person name="Schmutz J."/>
            <person name="Soltis P."/>
            <person name="Soltis D."/>
            <person name="Chen Z.-H."/>
        </authorList>
    </citation>
    <scope>NUCLEOTIDE SEQUENCE</scope>
    <source>
        <strain evidence="2">Whitten #5841</strain>
        <tissue evidence="2">Leaf</tissue>
    </source>
</reference>
<feature type="transmembrane region" description="Helical" evidence="1">
    <location>
        <begin position="70"/>
        <end position="94"/>
    </location>
</feature>
<comment type="caution">
    <text evidence="2">The sequence shown here is derived from an EMBL/GenBank/DDBJ whole genome shotgun (WGS) entry which is preliminary data.</text>
</comment>
<dbReference type="Proteomes" id="UP000825935">
    <property type="component" value="Chromosome 26"/>
</dbReference>
<keyword evidence="1" id="KW-0812">Transmembrane</keyword>